<reference evidence="1 2" key="1">
    <citation type="submission" date="2019-10" db="EMBL/GenBank/DDBJ databases">
        <title>Description of Paenibacillus pedi sp. nov.</title>
        <authorList>
            <person name="Carlier A."/>
            <person name="Qi S."/>
        </authorList>
    </citation>
    <scope>NUCLEOTIDE SEQUENCE [LARGE SCALE GENOMIC DNA]</scope>
    <source>
        <strain evidence="1 2">LMG 31457</strain>
    </source>
</reference>
<name>A0ABX1ZUX1_9BACL</name>
<dbReference type="Proteomes" id="UP000618579">
    <property type="component" value="Unassembled WGS sequence"/>
</dbReference>
<evidence type="ECO:0000313" key="1">
    <source>
        <dbReference type="EMBL" id="NOV02722.1"/>
    </source>
</evidence>
<evidence type="ECO:0000313" key="2">
    <source>
        <dbReference type="Proteomes" id="UP000618579"/>
    </source>
</evidence>
<keyword evidence="2" id="KW-1185">Reference proteome</keyword>
<sequence>MFKLTKILKQGTDNAIINRINLQYSEMLKSGFIQVEEKQKNMINLNIFESMKDLLSAEDSFH</sequence>
<comment type="caution">
    <text evidence="1">The sequence shown here is derived from an EMBL/GenBank/DDBJ whole genome shotgun (WGS) entry which is preliminary data.</text>
</comment>
<protein>
    <submittedName>
        <fullName evidence="1">Uncharacterized protein</fullName>
    </submittedName>
</protein>
<proteinExistence type="predicted"/>
<organism evidence="1 2">
    <name type="scientific">Paenibacillus planticolens</name>
    <dbReference type="NCBI Taxonomy" id="2654976"/>
    <lineage>
        <taxon>Bacteria</taxon>
        <taxon>Bacillati</taxon>
        <taxon>Bacillota</taxon>
        <taxon>Bacilli</taxon>
        <taxon>Bacillales</taxon>
        <taxon>Paenibacillaceae</taxon>
        <taxon>Paenibacillus</taxon>
    </lineage>
</organism>
<dbReference type="EMBL" id="WHNZ01000045">
    <property type="protein sequence ID" value="NOV02722.1"/>
    <property type="molecule type" value="Genomic_DNA"/>
</dbReference>
<dbReference type="RefSeq" id="WP_171685528.1">
    <property type="nucleotide sequence ID" value="NZ_WHNZ01000045.1"/>
</dbReference>
<accession>A0ABX1ZUX1</accession>
<gene>
    <name evidence="1" type="ORF">GC097_22205</name>
</gene>